<feature type="region of interest" description="Disordered" evidence="1">
    <location>
        <begin position="1"/>
        <end position="82"/>
    </location>
</feature>
<sequence>MANHDDDAGRFQNTGRGTFQRAAAAPETAQRQEDAGGDWSAQLDQSPRQAAQRRWIEGHLGAAAQREETPAAPNLTGMPDTLKAGLESMSGMDLSDVRVHSNSSRPAQLNALAFAQGNDIHLAPGQEQHLPHEAWHVVQQRQGRVAPTLEVGGVPVNDDHALEAEADRMGDLASRGSGA</sequence>
<evidence type="ECO:0000259" key="2">
    <source>
        <dbReference type="Pfam" id="PF13699"/>
    </source>
</evidence>
<dbReference type="EMBL" id="CP013729">
    <property type="protein sequence ID" value="ALV07065.1"/>
    <property type="molecule type" value="Genomic_DNA"/>
</dbReference>
<keyword evidence="4" id="KW-1185">Reference proteome</keyword>
<evidence type="ECO:0000313" key="4">
    <source>
        <dbReference type="Proteomes" id="UP000060699"/>
    </source>
</evidence>
<dbReference type="AlphaFoldDB" id="A0A0U3MFF0"/>
<organism evidence="3 4">
    <name type="scientific">Roseateles depolymerans</name>
    <dbReference type="NCBI Taxonomy" id="76731"/>
    <lineage>
        <taxon>Bacteria</taxon>
        <taxon>Pseudomonadati</taxon>
        <taxon>Pseudomonadota</taxon>
        <taxon>Betaproteobacteria</taxon>
        <taxon>Burkholderiales</taxon>
        <taxon>Sphaerotilaceae</taxon>
        <taxon>Roseateles</taxon>
    </lineage>
</organism>
<feature type="compositionally biased region" description="Basic and acidic residues" evidence="1">
    <location>
        <begin position="157"/>
        <end position="170"/>
    </location>
</feature>
<proteinExistence type="predicted"/>
<name>A0A0U3MFF0_9BURK</name>
<reference evidence="3 4" key="1">
    <citation type="submission" date="2015-12" db="EMBL/GenBank/DDBJ databases">
        <title>Complete genome of Roseateles depolymerans KCTC 42856.</title>
        <authorList>
            <person name="Kim K.M."/>
        </authorList>
    </citation>
    <scope>NUCLEOTIDE SEQUENCE [LARGE SCALE GENOMIC DNA]</scope>
    <source>
        <strain evidence="3 4">KCTC 42856</strain>
    </source>
</reference>
<dbReference type="OrthoDB" id="292792at2"/>
<dbReference type="RefSeq" id="WP_083525602.1">
    <property type="nucleotide sequence ID" value="NZ_CP013729.1"/>
</dbReference>
<protein>
    <recommendedName>
        <fullName evidence="2">eCIS core domain-containing protein</fullName>
    </recommendedName>
</protein>
<accession>A0A0U3MFF0</accession>
<feature type="domain" description="eCIS core" evidence="2">
    <location>
        <begin position="78"/>
        <end position="143"/>
    </location>
</feature>
<dbReference type="PATRIC" id="fig|76731.3.peg.2660"/>
<dbReference type="InterPro" id="IPR025295">
    <property type="entry name" value="eCIS_core_dom"/>
</dbReference>
<gene>
    <name evidence="3" type="ORF">RD2015_2600</name>
</gene>
<dbReference type="Pfam" id="PF13699">
    <property type="entry name" value="eCIS_core"/>
    <property type="match status" value="1"/>
</dbReference>
<feature type="region of interest" description="Disordered" evidence="1">
    <location>
        <begin position="152"/>
        <end position="179"/>
    </location>
</feature>
<evidence type="ECO:0000256" key="1">
    <source>
        <dbReference type="SAM" id="MobiDB-lite"/>
    </source>
</evidence>
<evidence type="ECO:0000313" key="3">
    <source>
        <dbReference type="EMBL" id="ALV07065.1"/>
    </source>
</evidence>
<dbReference type="KEGG" id="rdp:RD2015_2600"/>
<dbReference type="Proteomes" id="UP000060699">
    <property type="component" value="Chromosome"/>
</dbReference>
<dbReference type="STRING" id="76731.RD2015_2600"/>